<evidence type="ECO:0000313" key="2">
    <source>
        <dbReference type="EMBL" id="GET36697.1"/>
    </source>
</evidence>
<keyword evidence="1" id="KW-0472">Membrane</keyword>
<gene>
    <name evidence="2" type="ORF">MiSe_14490</name>
</gene>
<feature type="transmembrane region" description="Helical" evidence="1">
    <location>
        <begin position="21"/>
        <end position="43"/>
    </location>
</feature>
<proteinExistence type="predicted"/>
<name>A0AAV3X8U5_9CYAN</name>
<evidence type="ECO:0000256" key="1">
    <source>
        <dbReference type="SAM" id="Phobius"/>
    </source>
</evidence>
<keyword evidence="2" id="KW-0808">Transferase</keyword>
<keyword evidence="2" id="KW-0418">Kinase</keyword>
<dbReference type="Proteomes" id="UP001050975">
    <property type="component" value="Unassembled WGS sequence"/>
</dbReference>
<sequence>MSEEVASQNQGKFREKFRLSNVLVIPFIIPIVAATKLVGWFSFPKGQRGIQQLVNQLQSEASTRVHQYLNNYLKTPHQSNQINLDALNSGLINLEDFRTIERVFRKQLQVFQVGYINYANQKGEFIGVTFDSKNRNQVVVEVFNRSQSNKLSRYATDDKGNRTNLLFISCPREISCV</sequence>
<dbReference type="GO" id="GO:0016301">
    <property type="term" value="F:kinase activity"/>
    <property type="evidence" value="ECO:0007669"/>
    <property type="project" value="UniProtKB-KW"/>
</dbReference>
<reference evidence="2" key="1">
    <citation type="submission" date="2019-10" db="EMBL/GenBank/DDBJ databases">
        <title>Draft genome sequece of Microseira wollei NIES-4236.</title>
        <authorList>
            <person name="Yamaguchi H."/>
            <person name="Suzuki S."/>
            <person name="Kawachi M."/>
        </authorList>
    </citation>
    <scope>NUCLEOTIDE SEQUENCE</scope>
    <source>
        <strain evidence="2">NIES-4236</strain>
    </source>
</reference>
<keyword evidence="1" id="KW-0812">Transmembrane</keyword>
<protein>
    <submittedName>
        <fullName evidence="2">Multi-sensor hybrid histidine kinase</fullName>
    </submittedName>
</protein>
<accession>A0AAV3X8U5</accession>
<keyword evidence="3" id="KW-1185">Reference proteome</keyword>
<evidence type="ECO:0000313" key="3">
    <source>
        <dbReference type="Proteomes" id="UP001050975"/>
    </source>
</evidence>
<keyword evidence="1" id="KW-1133">Transmembrane helix</keyword>
<comment type="caution">
    <text evidence="2">The sequence shown here is derived from an EMBL/GenBank/DDBJ whole genome shotgun (WGS) entry which is preliminary data.</text>
</comment>
<dbReference type="AlphaFoldDB" id="A0AAV3X8U5"/>
<organism evidence="2 3">
    <name type="scientific">Microseira wollei NIES-4236</name>
    <dbReference type="NCBI Taxonomy" id="2530354"/>
    <lineage>
        <taxon>Bacteria</taxon>
        <taxon>Bacillati</taxon>
        <taxon>Cyanobacteriota</taxon>
        <taxon>Cyanophyceae</taxon>
        <taxon>Oscillatoriophycideae</taxon>
        <taxon>Aerosakkonematales</taxon>
        <taxon>Aerosakkonemataceae</taxon>
        <taxon>Microseira</taxon>
    </lineage>
</organism>
<dbReference type="RefSeq" id="WP_226576815.1">
    <property type="nucleotide sequence ID" value="NZ_BLAY01000016.1"/>
</dbReference>
<dbReference type="EMBL" id="BLAY01000016">
    <property type="protein sequence ID" value="GET36697.1"/>
    <property type="molecule type" value="Genomic_DNA"/>
</dbReference>